<organism evidence="1 2">
    <name type="scientific">Desulfoluna limicola</name>
    <dbReference type="NCBI Taxonomy" id="2810562"/>
    <lineage>
        <taxon>Bacteria</taxon>
        <taxon>Pseudomonadati</taxon>
        <taxon>Thermodesulfobacteriota</taxon>
        <taxon>Desulfobacteria</taxon>
        <taxon>Desulfobacterales</taxon>
        <taxon>Desulfolunaceae</taxon>
        <taxon>Desulfoluna</taxon>
    </lineage>
</organism>
<evidence type="ECO:0000313" key="2">
    <source>
        <dbReference type="Proteomes" id="UP001320148"/>
    </source>
</evidence>
<gene>
    <name evidence="1" type="ORF">DSLASN_02170</name>
</gene>
<dbReference type="RefSeq" id="WP_236890892.1">
    <property type="nucleotide sequence ID" value="NZ_AP024488.1"/>
</dbReference>
<keyword evidence="2" id="KW-1185">Reference proteome</keyword>
<evidence type="ECO:0000313" key="1">
    <source>
        <dbReference type="EMBL" id="BCS94585.1"/>
    </source>
</evidence>
<proteinExistence type="predicted"/>
<reference evidence="1 2" key="1">
    <citation type="submission" date="2021-02" db="EMBL/GenBank/DDBJ databases">
        <title>Complete genome of Desulfoluna sp. strain ASN36.</title>
        <authorList>
            <person name="Takahashi A."/>
            <person name="Kojima H."/>
            <person name="Fukui M."/>
        </authorList>
    </citation>
    <scope>NUCLEOTIDE SEQUENCE [LARGE SCALE GENOMIC DNA]</scope>
    <source>
        <strain evidence="1 2">ASN36</strain>
    </source>
</reference>
<dbReference type="Proteomes" id="UP001320148">
    <property type="component" value="Chromosome"/>
</dbReference>
<sequence length="196" mass="22482">MPIRTTINGVLYTHIYLWEACTIQYQHLTETDKGTIFYEISTCILAHCALEAYINFVGEIILPEIWEQEDKPPFLSIHKKIQKIIQKSKISLNKRERPYQTIVQLTKIRNFLAHAKIDKYEINIEHDESEPPNMFHSKLYNEILPEGIVAKVIEDVESFCNIIHAACKPNANRPLNGQTAFGGLPEHAFSDSLSST</sequence>
<dbReference type="EMBL" id="AP024488">
    <property type="protein sequence ID" value="BCS94585.1"/>
    <property type="molecule type" value="Genomic_DNA"/>
</dbReference>
<name>A0ABN6EZB5_9BACT</name>
<protein>
    <recommendedName>
        <fullName evidence="3">pEK499-p136 HEPN domain-containing protein</fullName>
    </recommendedName>
</protein>
<evidence type="ECO:0008006" key="3">
    <source>
        <dbReference type="Google" id="ProtNLM"/>
    </source>
</evidence>
<accession>A0ABN6EZB5</accession>